<reference evidence="1 2" key="1">
    <citation type="journal article" date="2023" name="ACS Omega">
        <title>Identification of the Neoaspergillic Acid Biosynthesis Gene Cluster by Establishing an In Vitro CRISPR-Ribonucleoprotein Genetic System in Aspergillus melleus.</title>
        <authorList>
            <person name="Yuan B."/>
            <person name="Grau M.F."/>
            <person name="Murata R.M."/>
            <person name="Torok T."/>
            <person name="Venkateswaran K."/>
            <person name="Stajich J.E."/>
            <person name="Wang C.C.C."/>
        </authorList>
    </citation>
    <scope>NUCLEOTIDE SEQUENCE [LARGE SCALE GENOMIC DNA]</scope>
    <source>
        <strain evidence="1 2">IMV 1140</strain>
    </source>
</reference>
<proteinExistence type="predicted"/>
<name>A0ACC3BAT8_9EURO</name>
<sequence>MSSFSLLELLAPHLHYFKNLPFADILLTIAVTLFSHWLLNPSYESLVCHLPFVNNRKWYEIGYFKAKSRFLANGAALINSGFEKGDVFRMVMDNGVIMVLHPKFANEIRTIEGLSFSESLAEDFHAQIPGFDPFTSEKLIHDVIKTKLTKKLEHIVKPLSEDTLVALDEWLVGFQANRDWTTFPLRKHILELVARLTSKTLLGSVIGRDPAWRNIMVNYTVDAFVAAYILRLFPKFMRPFAFRFIPQCRKLRKELDEARRIIDPVLEAREKQNVPLDMLPNAPVQDAFSWLEQCANGRVYDPVIAQLSLSVVAIHTTSDMLTQVLFDLVERPELISALRREIVHIFGNDWIDLTRGSLQQLKLMDSVLKESQRMKPVNIGTMICVSNHWMWDPAIYENPEKFDPYRFYKKPGTMSYDFASKFVSPSPEHLGFGLGRHVCPGRFFAATEIKIILCHILLRYEIQLPPASKPKVMKVGAALSADLDAKVLLKRRWQEVVLR</sequence>
<accession>A0ACC3BAT8</accession>
<evidence type="ECO:0000313" key="1">
    <source>
        <dbReference type="EMBL" id="KAK1147793.1"/>
    </source>
</evidence>
<comment type="caution">
    <text evidence="1">The sequence shown here is derived from an EMBL/GenBank/DDBJ whole genome shotgun (WGS) entry which is preliminary data.</text>
</comment>
<keyword evidence="2" id="KW-1185">Reference proteome</keyword>
<dbReference type="Proteomes" id="UP001177260">
    <property type="component" value="Unassembled WGS sequence"/>
</dbReference>
<protein>
    <submittedName>
        <fullName evidence="1">Uncharacterized protein</fullName>
    </submittedName>
</protein>
<organism evidence="1 2">
    <name type="scientific">Aspergillus melleus</name>
    <dbReference type="NCBI Taxonomy" id="138277"/>
    <lineage>
        <taxon>Eukaryota</taxon>
        <taxon>Fungi</taxon>
        <taxon>Dikarya</taxon>
        <taxon>Ascomycota</taxon>
        <taxon>Pezizomycotina</taxon>
        <taxon>Eurotiomycetes</taxon>
        <taxon>Eurotiomycetidae</taxon>
        <taxon>Eurotiales</taxon>
        <taxon>Aspergillaceae</taxon>
        <taxon>Aspergillus</taxon>
        <taxon>Aspergillus subgen. Circumdati</taxon>
    </lineage>
</organism>
<evidence type="ECO:0000313" key="2">
    <source>
        <dbReference type="Proteomes" id="UP001177260"/>
    </source>
</evidence>
<gene>
    <name evidence="1" type="ORF">N8T08_000306</name>
</gene>
<dbReference type="EMBL" id="JAOPJF010000010">
    <property type="protein sequence ID" value="KAK1147793.1"/>
    <property type="molecule type" value="Genomic_DNA"/>
</dbReference>